<proteinExistence type="predicted"/>
<organism evidence="1 2">
    <name type="scientific">Aquimarina addita</name>
    <dbReference type="NCBI Taxonomy" id="870485"/>
    <lineage>
        <taxon>Bacteria</taxon>
        <taxon>Pseudomonadati</taxon>
        <taxon>Bacteroidota</taxon>
        <taxon>Flavobacteriia</taxon>
        <taxon>Flavobacteriales</taxon>
        <taxon>Flavobacteriaceae</taxon>
        <taxon>Aquimarina</taxon>
    </lineage>
</organism>
<evidence type="ECO:0008006" key="3">
    <source>
        <dbReference type="Google" id="ProtNLM"/>
    </source>
</evidence>
<sequence>MKKYIFIAILFLCFKPFTTGPSSISSKIRPISIHENGDILCRTRFTKNDMGSHSYTEIEYGYCIISKGKMIPYISKRINPHSMDYDRAIKNIKYWDALFESCYAPENLCKVGRMIQSKYNFTSCNAQAYRVDKIMSISEFEKKTNIQLHKTSQTALKGASSTTYYPEKKVHVLFDFGKVFIFKNTVSYDDSDETLYVGANFDYFNPWQNENGVLENIGYDISTINGVLIKD</sequence>
<comment type="caution">
    <text evidence="1">The sequence shown here is derived from an EMBL/GenBank/DDBJ whole genome shotgun (WGS) entry which is preliminary data.</text>
</comment>
<name>A0ABP6UHS0_9FLAO</name>
<protein>
    <recommendedName>
        <fullName evidence="3">DKNYY family protein</fullName>
    </recommendedName>
</protein>
<dbReference type="RefSeq" id="WP_344926807.1">
    <property type="nucleotide sequence ID" value="NZ_BAABCW010000006.1"/>
</dbReference>
<evidence type="ECO:0000313" key="2">
    <source>
        <dbReference type="Proteomes" id="UP001500459"/>
    </source>
</evidence>
<dbReference type="EMBL" id="BAABCW010000006">
    <property type="protein sequence ID" value="GAA3508289.1"/>
    <property type="molecule type" value="Genomic_DNA"/>
</dbReference>
<reference evidence="2" key="1">
    <citation type="journal article" date="2019" name="Int. J. Syst. Evol. Microbiol.">
        <title>The Global Catalogue of Microorganisms (GCM) 10K type strain sequencing project: providing services to taxonomists for standard genome sequencing and annotation.</title>
        <authorList>
            <consortium name="The Broad Institute Genomics Platform"/>
            <consortium name="The Broad Institute Genome Sequencing Center for Infectious Disease"/>
            <person name="Wu L."/>
            <person name="Ma J."/>
        </authorList>
    </citation>
    <scope>NUCLEOTIDE SEQUENCE [LARGE SCALE GENOMIC DNA]</scope>
    <source>
        <strain evidence="2">JCM 17106</strain>
    </source>
</reference>
<evidence type="ECO:0000313" key="1">
    <source>
        <dbReference type="EMBL" id="GAA3508289.1"/>
    </source>
</evidence>
<gene>
    <name evidence="1" type="ORF">GCM10022393_18990</name>
</gene>
<accession>A0ABP6UHS0</accession>
<dbReference type="Proteomes" id="UP001500459">
    <property type="component" value="Unassembled WGS sequence"/>
</dbReference>
<keyword evidence="2" id="KW-1185">Reference proteome</keyword>